<reference evidence="2" key="2">
    <citation type="submission" date="2014-02" db="EMBL/GenBank/DDBJ databases">
        <title>Annotation update of Tetrahymena thermophila SB210.</title>
        <authorList>
            <person name="Bidwell S."/>
            <person name="Michalis H.M."/>
            <person name="Zafar N."/>
            <person name="Joardar V."/>
            <person name="Miao W."/>
            <person name="Russ C."/>
            <person name="Eisen J."/>
            <person name="Wu M."/>
            <person name="Wu D."/>
            <person name="Nierman W."/>
            <person name="Orias E."/>
            <person name="Delcher A."/>
            <person name="Salzberg S."/>
            <person name="Coyne R."/>
        </authorList>
    </citation>
    <scope>NUCLEOTIDE SEQUENCE</scope>
    <source>
        <strain evidence="2">SB210</strain>
    </source>
</reference>
<evidence type="ECO:0000313" key="3">
    <source>
        <dbReference type="Proteomes" id="UP000009168"/>
    </source>
</evidence>
<dbReference type="Proteomes" id="UP000009168">
    <property type="component" value="Unassembled WGS sequence"/>
</dbReference>
<keyword evidence="3" id="KW-1185">Reference proteome</keyword>
<name>I7M9X8_TETTS</name>
<protein>
    <recommendedName>
        <fullName evidence="4">RAP domain protein</fullName>
    </recommendedName>
</protein>
<feature type="region of interest" description="Disordered" evidence="1">
    <location>
        <begin position="35"/>
        <end position="66"/>
    </location>
</feature>
<dbReference type="KEGG" id="tet:TTHERM_00494750"/>
<evidence type="ECO:0008006" key="4">
    <source>
        <dbReference type="Google" id="ProtNLM"/>
    </source>
</evidence>
<sequence length="628" mass="74600">MLKYFNLFNKNITSVQLLNQKFAFTFCSTQQPQQEETQNQQKQQQQQRKGQNKNQGKQHGGSQKNSIQQKDLDQFLNTLLQDADARKISASRYDIDLYRRESIKNRFNIMSFALAKCYIQHMKFFNEFFSEKDFENLIIKYEVKNLDQFVFNFSLATALTLNVNNKQIQKKYKYLYSQYLKFYQSIDQNESTSSSTAIQKLMFVLNIINFGNNQKQYLDYVKEFIPTYFQQVLESVQFYSKDSYDINDILFASKYYNFTQTFNKQDAFDKYCKVLSQVKLDQNQTISKYDALNLIQAASHATFQQKNFIIQNQQVLDEIVKMCLDALEGDLQKELNLEFVYFYIMSSETFIKNKEENMKYCKLLEKNLEREHSNQIKTNILYSLGKSSIVTPKIKEYIQSSINNIQTEKIHQFDKYVSCLLLCAANLGIITKDNISKYLIESIFSSDIKFRYKYIDYLAIVFYRIQYFEKDVWEQIFQRIDHNQESFYLNLIRCSYKAYQNLMSQETLALFEQNLGKQSKSFTLKENPIQIQEEIQLKNYLEQKNISHKQSQFVDGFYTNFILNEKDVVFILKYNSYLVEENSTEVKFNLSTQSKIDYFQKLGYNLIILNSSEGDVCQLFEQAYKPSN</sequence>
<dbReference type="InParanoid" id="I7M9X8"/>
<accession>I7M9X8</accession>
<dbReference type="EMBL" id="GG662512">
    <property type="protein sequence ID" value="EAS03014.3"/>
    <property type="molecule type" value="Genomic_DNA"/>
</dbReference>
<organism evidence="2 3">
    <name type="scientific">Tetrahymena thermophila (strain SB210)</name>
    <dbReference type="NCBI Taxonomy" id="312017"/>
    <lineage>
        <taxon>Eukaryota</taxon>
        <taxon>Sar</taxon>
        <taxon>Alveolata</taxon>
        <taxon>Ciliophora</taxon>
        <taxon>Intramacronucleata</taxon>
        <taxon>Oligohymenophorea</taxon>
        <taxon>Hymenostomatida</taxon>
        <taxon>Tetrahymenina</taxon>
        <taxon>Tetrahymenidae</taxon>
        <taxon>Tetrahymena</taxon>
    </lineage>
</organism>
<dbReference type="RefSeq" id="XP_001023259.3">
    <property type="nucleotide sequence ID" value="XM_001023259.3"/>
</dbReference>
<evidence type="ECO:0000256" key="1">
    <source>
        <dbReference type="SAM" id="MobiDB-lite"/>
    </source>
</evidence>
<reference evidence="2" key="1">
    <citation type="submission" date="2008-09" db="EMBL/GenBank/DDBJ databases">
        <authorList>
            <person name="Eisen J.A."/>
            <person name="Wu M."/>
            <person name="Wu D."/>
            <person name="Nierman W.C."/>
            <person name="Orias E."/>
            <person name="Delcher A.L."/>
            <person name="Salzberg S.L."/>
        </authorList>
    </citation>
    <scope>NUCLEOTIDE SEQUENCE</scope>
    <source>
        <strain evidence="2">SB210</strain>
    </source>
</reference>
<feature type="compositionally biased region" description="Low complexity" evidence="1">
    <location>
        <begin position="35"/>
        <end position="65"/>
    </location>
</feature>
<evidence type="ECO:0000313" key="2">
    <source>
        <dbReference type="EMBL" id="EAS03014.3"/>
    </source>
</evidence>
<dbReference type="AlphaFoldDB" id="I7M9X8"/>
<gene>
    <name evidence="2" type="ORF">TTHERM_00494750</name>
</gene>
<dbReference type="GeneID" id="7840628"/>
<proteinExistence type="predicted"/>